<sequence length="95" mass="10429">MVEWSAIDNAGRPLGRLWDLRSVSKPNIIRTNYKGAIGFPNIEAPQTGPYLEEESVVSCAALKAPKPTRFPLFKSHRVALGLSQSGSFLVDFVRG</sequence>
<reference evidence="1 2" key="1">
    <citation type="journal article" date="2023" name="Nucleic Acids Res.">
        <title>The hologenome of Daphnia magna reveals possible DNA methylation and microbiome-mediated evolution of the host genome.</title>
        <authorList>
            <person name="Chaturvedi A."/>
            <person name="Li X."/>
            <person name="Dhandapani V."/>
            <person name="Marshall H."/>
            <person name="Kissane S."/>
            <person name="Cuenca-Cambronero M."/>
            <person name="Asole G."/>
            <person name="Calvet F."/>
            <person name="Ruiz-Romero M."/>
            <person name="Marangio P."/>
            <person name="Guigo R."/>
            <person name="Rago D."/>
            <person name="Mirbahai L."/>
            <person name="Eastwood N."/>
            <person name="Colbourne J.K."/>
            <person name="Zhou J."/>
            <person name="Mallon E."/>
            <person name="Orsini L."/>
        </authorList>
    </citation>
    <scope>NUCLEOTIDE SEQUENCE [LARGE SCALE GENOMIC DNA]</scope>
    <source>
        <strain evidence="1">LRV0_1</strain>
    </source>
</reference>
<proteinExistence type="predicted"/>
<keyword evidence="2" id="KW-1185">Reference proteome</keyword>
<comment type="caution">
    <text evidence="1">The sequence shown here is derived from an EMBL/GenBank/DDBJ whole genome shotgun (WGS) entry which is preliminary data.</text>
</comment>
<accession>A0ABQ9YYS3</accession>
<evidence type="ECO:0000313" key="2">
    <source>
        <dbReference type="Proteomes" id="UP001234178"/>
    </source>
</evidence>
<dbReference type="EMBL" id="JAOYFB010000002">
    <property type="protein sequence ID" value="KAK4005804.1"/>
    <property type="molecule type" value="Genomic_DNA"/>
</dbReference>
<gene>
    <name evidence="1" type="ORF">OUZ56_010928</name>
</gene>
<dbReference type="Proteomes" id="UP001234178">
    <property type="component" value="Unassembled WGS sequence"/>
</dbReference>
<name>A0ABQ9YYS3_9CRUS</name>
<organism evidence="1 2">
    <name type="scientific">Daphnia magna</name>
    <dbReference type="NCBI Taxonomy" id="35525"/>
    <lineage>
        <taxon>Eukaryota</taxon>
        <taxon>Metazoa</taxon>
        <taxon>Ecdysozoa</taxon>
        <taxon>Arthropoda</taxon>
        <taxon>Crustacea</taxon>
        <taxon>Branchiopoda</taxon>
        <taxon>Diplostraca</taxon>
        <taxon>Cladocera</taxon>
        <taxon>Anomopoda</taxon>
        <taxon>Daphniidae</taxon>
        <taxon>Daphnia</taxon>
    </lineage>
</organism>
<protein>
    <submittedName>
        <fullName evidence="1">Uncharacterized protein</fullName>
    </submittedName>
</protein>
<evidence type="ECO:0000313" key="1">
    <source>
        <dbReference type="EMBL" id="KAK4005804.1"/>
    </source>
</evidence>